<evidence type="ECO:0000256" key="2">
    <source>
        <dbReference type="ARBA" id="ARBA00012727"/>
    </source>
</evidence>
<comment type="caution">
    <text evidence="6">The sequence shown here is derived from an EMBL/GenBank/DDBJ whole genome shotgun (WGS) entry which is preliminary data.</text>
</comment>
<feature type="domain" description="ATP-dependent DNA ligase family profile" evidence="5">
    <location>
        <begin position="103"/>
        <end position="236"/>
    </location>
</feature>
<name>A0ABU0AGW7_9BACI</name>
<evidence type="ECO:0000313" key="7">
    <source>
        <dbReference type="Proteomes" id="UP001238088"/>
    </source>
</evidence>
<comment type="catalytic activity">
    <reaction evidence="4">
        <text>ATP + (deoxyribonucleotide)n-3'-hydroxyl + 5'-phospho-(deoxyribonucleotide)m = (deoxyribonucleotide)n+m + AMP + diphosphate.</text>
        <dbReference type="EC" id="6.5.1.1"/>
    </reaction>
</comment>
<dbReference type="PANTHER" id="PTHR45674">
    <property type="entry name" value="DNA LIGASE 1/3 FAMILY MEMBER"/>
    <property type="match status" value="1"/>
</dbReference>
<dbReference type="RefSeq" id="WP_307474935.1">
    <property type="nucleotide sequence ID" value="NZ_JAUSUB010000008.1"/>
</dbReference>
<keyword evidence="7" id="KW-1185">Reference proteome</keyword>
<accession>A0ABU0AGW7</accession>
<dbReference type="PROSITE" id="PS50160">
    <property type="entry name" value="DNA_LIGASE_A3"/>
    <property type="match status" value="1"/>
</dbReference>
<dbReference type="Proteomes" id="UP001238088">
    <property type="component" value="Unassembled WGS sequence"/>
</dbReference>
<comment type="similarity">
    <text evidence="1">Belongs to the ATP-dependent DNA ligase family.</text>
</comment>
<dbReference type="Pfam" id="PF04679">
    <property type="entry name" value="DNA_ligase_A_C"/>
    <property type="match status" value="1"/>
</dbReference>
<gene>
    <name evidence="6" type="ORF">J2S17_002357</name>
</gene>
<evidence type="ECO:0000313" key="6">
    <source>
        <dbReference type="EMBL" id="MDQ0270482.1"/>
    </source>
</evidence>
<dbReference type="CDD" id="cd07971">
    <property type="entry name" value="OBF_DNA_ligase_LigD"/>
    <property type="match status" value="1"/>
</dbReference>
<dbReference type="CDD" id="cd07906">
    <property type="entry name" value="Adenylation_DNA_ligase_LigD_LigC"/>
    <property type="match status" value="1"/>
</dbReference>
<dbReference type="SUPFAM" id="SSF50249">
    <property type="entry name" value="Nucleic acid-binding proteins"/>
    <property type="match status" value="1"/>
</dbReference>
<proteinExistence type="inferred from homology"/>
<evidence type="ECO:0000259" key="5">
    <source>
        <dbReference type="PROSITE" id="PS50160"/>
    </source>
</evidence>
<evidence type="ECO:0000256" key="4">
    <source>
        <dbReference type="ARBA" id="ARBA00034003"/>
    </source>
</evidence>
<protein>
    <recommendedName>
        <fullName evidence="2">DNA ligase (ATP)</fullName>
        <ecNumber evidence="2">6.5.1.1</ecNumber>
    </recommendedName>
</protein>
<dbReference type="EMBL" id="JAUSUB010000008">
    <property type="protein sequence ID" value="MDQ0270482.1"/>
    <property type="molecule type" value="Genomic_DNA"/>
</dbReference>
<keyword evidence="3 6" id="KW-0436">Ligase</keyword>
<dbReference type="PANTHER" id="PTHR45674:SF4">
    <property type="entry name" value="DNA LIGASE 1"/>
    <property type="match status" value="1"/>
</dbReference>
<dbReference type="EC" id="6.5.1.1" evidence="2"/>
<dbReference type="Gene3D" id="3.30.470.30">
    <property type="entry name" value="DNA ligase/mRNA capping enzyme"/>
    <property type="match status" value="1"/>
</dbReference>
<organism evidence="6 7">
    <name type="scientific">Cytobacillus purgationiresistens</name>
    <dbReference type="NCBI Taxonomy" id="863449"/>
    <lineage>
        <taxon>Bacteria</taxon>
        <taxon>Bacillati</taxon>
        <taxon>Bacillota</taxon>
        <taxon>Bacilli</taxon>
        <taxon>Bacillales</taxon>
        <taxon>Bacillaceae</taxon>
        <taxon>Cytobacillus</taxon>
    </lineage>
</organism>
<evidence type="ECO:0000256" key="1">
    <source>
        <dbReference type="ARBA" id="ARBA00007572"/>
    </source>
</evidence>
<dbReference type="InterPro" id="IPR012310">
    <property type="entry name" value="DNA_ligase_ATP-dep_cent"/>
</dbReference>
<sequence>MKPIIPFEPTTADLIPKGDDWIAQLKWDGTRILTYFENGELQLFNRKLNERTKQYPELQDPSEYCKASSLILDGEVISFKDGKPSFYDVMKRDRLRKFNHLQKAIEETPIVYMVFDVLFFDGEWVLDRTLRERQALLEDIMLPHASVQVVESFADKEGLYQACLQSGLEGVVFKDLNSRYTLNGKDSRWRKMKKEYDLIAVVGGVTYRGDIVSSLDLGLYNDQNELIYIGSAGSGKLSYKDWKDVTTAIQQIITDQSPFVNLKQHENAHHTWISPALKIKVTYLEWTQTNTLRHPVIQSFV</sequence>
<reference evidence="6 7" key="1">
    <citation type="submission" date="2023-07" db="EMBL/GenBank/DDBJ databases">
        <title>Genomic Encyclopedia of Type Strains, Phase IV (KMG-IV): sequencing the most valuable type-strain genomes for metagenomic binning, comparative biology and taxonomic classification.</title>
        <authorList>
            <person name="Goeker M."/>
        </authorList>
    </citation>
    <scope>NUCLEOTIDE SEQUENCE [LARGE SCALE GENOMIC DNA]</scope>
    <source>
        <strain evidence="6 7">DSM 23494</strain>
    </source>
</reference>
<evidence type="ECO:0000256" key="3">
    <source>
        <dbReference type="ARBA" id="ARBA00022598"/>
    </source>
</evidence>
<dbReference type="GO" id="GO:0003910">
    <property type="term" value="F:DNA ligase (ATP) activity"/>
    <property type="evidence" value="ECO:0007669"/>
    <property type="project" value="UniProtKB-EC"/>
</dbReference>
<dbReference type="InterPro" id="IPR012309">
    <property type="entry name" value="DNA_ligase_ATP-dep_C"/>
</dbReference>
<dbReference type="Pfam" id="PF01068">
    <property type="entry name" value="DNA_ligase_A_M"/>
    <property type="match status" value="1"/>
</dbReference>
<dbReference type="InterPro" id="IPR050191">
    <property type="entry name" value="ATP-dep_DNA_ligase"/>
</dbReference>
<dbReference type="SUPFAM" id="SSF56091">
    <property type="entry name" value="DNA ligase/mRNA capping enzyme, catalytic domain"/>
    <property type="match status" value="1"/>
</dbReference>
<dbReference type="Gene3D" id="2.40.50.140">
    <property type="entry name" value="Nucleic acid-binding proteins"/>
    <property type="match status" value="1"/>
</dbReference>
<dbReference type="InterPro" id="IPR012340">
    <property type="entry name" value="NA-bd_OB-fold"/>
</dbReference>